<dbReference type="InterPro" id="IPR036396">
    <property type="entry name" value="Cyt_P450_sf"/>
</dbReference>
<protein>
    <recommendedName>
        <fullName evidence="8">Cytochrome P450</fullName>
    </recommendedName>
</protein>
<evidence type="ECO:0000256" key="4">
    <source>
        <dbReference type="ARBA" id="ARBA00023002"/>
    </source>
</evidence>
<name>A0AA35YPB8_LACSI</name>
<evidence type="ECO:0000256" key="1">
    <source>
        <dbReference type="ARBA" id="ARBA00001971"/>
    </source>
</evidence>
<dbReference type="GO" id="GO:0004497">
    <property type="term" value="F:monooxygenase activity"/>
    <property type="evidence" value="ECO:0007669"/>
    <property type="project" value="InterPro"/>
</dbReference>
<keyword evidence="5" id="KW-0408">Iron</keyword>
<sequence>MLTGNPTNVQHILKTKFSPYQRVVENRQFTTNILNEKKQALTTELVDFFSRFLNSIHLDEKHLTDIVISFILARRDTTSAALTWFFWLLYKNPTIEIEVVNEVKDKENLDSSIYDEVQDMVYTYASLCESMRLYPPVLVDTKQARANDVSPDGDRHEEKYDGSRFRGNETFVSNLISFTLDRLIPHVFHGAHHLFIKCL</sequence>
<keyword evidence="3" id="KW-0479">Metal-binding</keyword>
<dbReference type="AlphaFoldDB" id="A0AA35YPB8"/>
<evidence type="ECO:0000256" key="5">
    <source>
        <dbReference type="ARBA" id="ARBA00023004"/>
    </source>
</evidence>
<organism evidence="6 7">
    <name type="scientific">Lactuca saligna</name>
    <name type="common">Willowleaf lettuce</name>
    <dbReference type="NCBI Taxonomy" id="75948"/>
    <lineage>
        <taxon>Eukaryota</taxon>
        <taxon>Viridiplantae</taxon>
        <taxon>Streptophyta</taxon>
        <taxon>Embryophyta</taxon>
        <taxon>Tracheophyta</taxon>
        <taxon>Spermatophyta</taxon>
        <taxon>Magnoliopsida</taxon>
        <taxon>eudicotyledons</taxon>
        <taxon>Gunneridae</taxon>
        <taxon>Pentapetalae</taxon>
        <taxon>asterids</taxon>
        <taxon>campanulids</taxon>
        <taxon>Asterales</taxon>
        <taxon>Asteraceae</taxon>
        <taxon>Cichorioideae</taxon>
        <taxon>Cichorieae</taxon>
        <taxon>Lactucinae</taxon>
        <taxon>Lactuca</taxon>
    </lineage>
</organism>
<dbReference type="SUPFAM" id="SSF48264">
    <property type="entry name" value="Cytochrome P450"/>
    <property type="match status" value="1"/>
</dbReference>
<dbReference type="GO" id="GO:0020037">
    <property type="term" value="F:heme binding"/>
    <property type="evidence" value="ECO:0007669"/>
    <property type="project" value="InterPro"/>
</dbReference>
<reference evidence="6" key="1">
    <citation type="submission" date="2023-04" db="EMBL/GenBank/DDBJ databases">
        <authorList>
            <person name="Vijverberg K."/>
            <person name="Xiong W."/>
            <person name="Schranz E."/>
        </authorList>
    </citation>
    <scope>NUCLEOTIDE SEQUENCE</scope>
</reference>
<dbReference type="GO" id="GO:0005506">
    <property type="term" value="F:iron ion binding"/>
    <property type="evidence" value="ECO:0007669"/>
    <property type="project" value="InterPro"/>
</dbReference>
<evidence type="ECO:0000256" key="2">
    <source>
        <dbReference type="ARBA" id="ARBA00010617"/>
    </source>
</evidence>
<gene>
    <name evidence="6" type="ORF">LSALG_LOCUS17670</name>
</gene>
<evidence type="ECO:0008006" key="8">
    <source>
        <dbReference type="Google" id="ProtNLM"/>
    </source>
</evidence>
<dbReference type="InterPro" id="IPR001128">
    <property type="entry name" value="Cyt_P450"/>
</dbReference>
<dbReference type="EMBL" id="OX465079">
    <property type="protein sequence ID" value="CAI9277760.1"/>
    <property type="molecule type" value="Genomic_DNA"/>
</dbReference>
<keyword evidence="4" id="KW-0560">Oxidoreductase</keyword>
<dbReference type="Gene3D" id="1.10.630.10">
    <property type="entry name" value="Cytochrome P450"/>
    <property type="match status" value="1"/>
</dbReference>
<proteinExistence type="inferred from homology"/>
<dbReference type="Proteomes" id="UP001177003">
    <property type="component" value="Chromosome 3"/>
</dbReference>
<dbReference type="GO" id="GO:0016705">
    <property type="term" value="F:oxidoreductase activity, acting on paired donors, with incorporation or reduction of molecular oxygen"/>
    <property type="evidence" value="ECO:0007669"/>
    <property type="project" value="InterPro"/>
</dbReference>
<dbReference type="Pfam" id="PF00067">
    <property type="entry name" value="p450"/>
    <property type="match status" value="1"/>
</dbReference>
<dbReference type="PANTHER" id="PTHR24296">
    <property type="entry name" value="CYTOCHROME P450"/>
    <property type="match status" value="1"/>
</dbReference>
<keyword evidence="7" id="KW-1185">Reference proteome</keyword>
<evidence type="ECO:0000256" key="3">
    <source>
        <dbReference type="ARBA" id="ARBA00022723"/>
    </source>
</evidence>
<comment type="similarity">
    <text evidence="2">Belongs to the cytochrome P450 family.</text>
</comment>
<accession>A0AA35YPB8</accession>
<comment type="cofactor">
    <cofactor evidence="1">
        <name>heme</name>
        <dbReference type="ChEBI" id="CHEBI:30413"/>
    </cofactor>
</comment>
<evidence type="ECO:0000313" key="6">
    <source>
        <dbReference type="EMBL" id="CAI9277760.1"/>
    </source>
</evidence>
<evidence type="ECO:0000313" key="7">
    <source>
        <dbReference type="Proteomes" id="UP001177003"/>
    </source>
</evidence>